<reference evidence="1 2" key="1">
    <citation type="submission" date="2016-10" db="EMBL/GenBank/DDBJ databases">
        <authorList>
            <person name="de Groot N.N."/>
        </authorList>
    </citation>
    <scope>NUCLEOTIDE SEQUENCE [LARGE SCALE GENOMIC DNA]</scope>
    <source>
        <strain evidence="1 2">DSM 22007</strain>
    </source>
</reference>
<dbReference type="Proteomes" id="UP000198634">
    <property type="component" value="Unassembled WGS sequence"/>
</dbReference>
<dbReference type="GO" id="GO:0016791">
    <property type="term" value="F:phosphatase activity"/>
    <property type="evidence" value="ECO:0007669"/>
    <property type="project" value="InterPro"/>
</dbReference>
<evidence type="ECO:0000313" key="2">
    <source>
        <dbReference type="Proteomes" id="UP000198634"/>
    </source>
</evidence>
<gene>
    <name evidence="1" type="ORF">SAMN04488092_12120</name>
</gene>
<organism evidence="1 2">
    <name type="scientific">Thalassovita taeanensis</name>
    <dbReference type="NCBI Taxonomy" id="657014"/>
    <lineage>
        <taxon>Bacteria</taxon>
        <taxon>Pseudomonadati</taxon>
        <taxon>Pseudomonadota</taxon>
        <taxon>Alphaproteobacteria</taxon>
        <taxon>Rhodobacterales</taxon>
        <taxon>Roseobacteraceae</taxon>
        <taxon>Thalassovita</taxon>
    </lineage>
</organism>
<sequence>MPEAQEASVLKTAAESHAEIQKLLRNEINSLKSHLDARLKEISALTEQMETVETQTEAVLVDRIDALKKRHAVELRLVHVLYASWRDGPAHGVPPFEQQIDALSATDLFDSAWYLETYPDVVEGGKRPKEHYVRSGAFEGRNPGPDFDTISYYIANPDVADTGWPALVHYALFGKNEGRAIA</sequence>
<proteinExistence type="predicted"/>
<dbReference type="EMBL" id="FOEP01000021">
    <property type="protein sequence ID" value="SER03839.1"/>
    <property type="molecule type" value="Genomic_DNA"/>
</dbReference>
<dbReference type="RefSeq" id="WP_090271321.1">
    <property type="nucleotide sequence ID" value="NZ_FOEP01000021.1"/>
</dbReference>
<dbReference type="GO" id="GO:0004673">
    <property type="term" value="F:protein histidine kinase activity"/>
    <property type="evidence" value="ECO:0007669"/>
    <property type="project" value="InterPro"/>
</dbReference>
<keyword evidence="2" id="KW-1185">Reference proteome</keyword>
<name>A0A1H9KXV9_9RHOB</name>
<dbReference type="AlphaFoldDB" id="A0A1H9KXV9"/>
<accession>A0A1H9KXV9</accession>
<dbReference type="OrthoDB" id="7527830at2"/>
<evidence type="ECO:0000313" key="1">
    <source>
        <dbReference type="EMBL" id="SER03839.1"/>
    </source>
</evidence>
<protein>
    <submittedName>
        <fullName evidence="1">LuxQ protein</fullName>
    </submittedName>
</protein>
<dbReference type="STRING" id="657014.SAMN04488092_12120"/>